<evidence type="ECO:0000313" key="6">
    <source>
        <dbReference type="Proteomes" id="UP000672657"/>
    </source>
</evidence>
<dbReference type="RefSeq" id="WP_211953738.1">
    <property type="nucleotide sequence ID" value="NZ_CAJPVI010000014.1"/>
</dbReference>
<dbReference type="InterPro" id="IPR002347">
    <property type="entry name" value="SDR_fam"/>
</dbReference>
<evidence type="ECO:0000256" key="1">
    <source>
        <dbReference type="ARBA" id="ARBA00006484"/>
    </source>
</evidence>
<evidence type="ECO:0000313" key="5">
    <source>
        <dbReference type="EMBL" id="CAG2145029.1"/>
    </source>
</evidence>
<dbReference type="CDD" id="cd05374">
    <property type="entry name" value="17beta-HSD-like_SDR_c"/>
    <property type="match status" value="1"/>
</dbReference>
<dbReference type="SMART" id="SM00822">
    <property type="entry name" value="PKS_KR"/>
    <property type="match status" value="1"/>
</dbReference>
<evidence type="ECO:0000256" key="2">
    <source>
        <dbReference type="ARBA" id="ARBA00023002"/>
    </source>
</evidence>
<dbReference type="PRINTS" id="PR00080">
    <property type="entry name" value="SDRFAMILY"/>
</dbReference>
<name>A0ABM8TGJ8_9BURK</name>
<dbReference type="PANTHER" id="PTHR43976">
    <property type="entry name" value="SHORT CHAIN DEHYDROGENASE"/>
    <property type="match status" value="1"/>
</dbReference>
<dbReference type="InterPro" id="IPR057326">
    <property type="entry name" value="KR_dom"/>
</dbReference>
<reference evidence="5 6" key="1">
    <citation type="submission" date="2021-03" db="EMBL/GenBank/DDBJ databases">
        <authorList>
            <person name="Peeters C."/>
        </authorList>
    </citation>
    <scope>NUCLEOTIDE SEQUENCE [LARGE SCALE GENOMIC DNA]</scope>
    <source>
        <strain evidence="5 6">LMG 26411</strain>
    </source>
</reference>
<dbReference type="InterPro" id="IPR051911">
    <property type="entry name" value="SDR_oxidoreductase"/>
</dbReference>
<dbReference type="PROSITE" id="PS00061">
    <property type="entry name" value="ADH_SHORT"/>
    <property type="match status" value="1"/>
</dbReference>
<dbReference type="PANTHER" id="PTHR43976:SF16">
    <property type="entry name" value="SHORT-CHAIN DEHYDROGENASE_REDUCTASE FAMILY PROTEIN"/>
    <property type="match status" value="1"/>
</dbReference>
<dbReference type="Gene3D" id="3.40.50.720">
    <property type="entry name" value="NAD(P)-binding Rossmann-like Domain"/>
    <property type="match status" value="1"/>
</dbReference>
<keyword evidence="6" id="KW-1185">Reference proteome</keyword>
<dbReference type="EMBL" id="CAJPVI010000014">
    <property type="protein sequence ID" value="CAG2145029.1"/>
    <property type="molecule type" value="Genomic_DNA"/>
</dbReference>
<dbReference type="EC" id="1.3.1.87" evidence="5"/>
<dbReference type="GO" id="GO:0018498">
    <property type="term" value="F:2,3-dihydroxy-2,3-dihydro-phenylpropionate dehydrogenase activity"/>
    <property type="evidence" value="ECO:0007669"/>
    <property type="project" value="UniProtKB-EC"/>
</dbReference>
<dbReference type="SUPFAM" id="SSF51735">
    <property type="entry name" value="NAD(P)-binding Rossmann-fold domains"/>
    <property type="match status" value="1"/>
</dbReference>
<evidence type="ECO:0000256" key="3">
    <source>
        <dbReference type="RuleBase" id="RU000363"/>
    </source>
</evidence>
<organism evidence="5 6">
    <name type="scientific">Cupriavidus numazuensis</name>
    <dbReference type="NCBI Taxonomy" id="221992"/>
    <lineage>
        <taxon>Bacteria</taxon>
        <taxon>Pseudomonadati</taxon>
        <taxon>Pseudomonadota</taxon>
        <taxon>Betaproteobacteria</taxon>
        <taxon>Burkholderiales</taxon>
        <taxon>Burkholderiaceae</taxon>
        <taxon>Cupriavidus</taxon>
    </lineage>
</organism>
<dbReference type="InterPro" id="IPR036291">
    <property type="entry name" value="NAD(P)-bd_dom_sf"/>
</dbReference>
<accession>A0ABM8TGJ8</accession>
<feature type="domain" description="Ketoreductase" evidence="4">
    <location>
        <begin position="6"/>
        <end position="173"/>
    </location>
</feature>
<keyword evidence="2 5" id="KW-0560">Oxidoreductase</keyword>
<comment type="caution">
    <text evidence="5">The sequence shown here is derived from an EMBL/GenBank/DDBJ whole genome shotgun (WGS) entry which is preliminary data.</text>
</comment>
<protein>
    <submittedName>
        <fullName evidence="5">3-phenylpropionate-dihydrodiol/cinnamic acid-dihydrodiol dehydrogenase</fullName>
        <ecNumber evidence="5">1.3.1.87</ecNumber>
    </submittedName>
</protein>
<comment type="similarity">
    <text evidence="1 3">Belongs to the short-chain dehydrogenases/reductases (SDR) family.</text>
</comment>
<gene>
    <name evidence="5" type="primary">hcaB_5</name>
    <name evidence="5" type="ORF">LMG26411_02668</name>
</gene>
<dbReference type="PRINTS" id="PR00081">
    <property type="entry name" value="GDHRDH"/>
</dbReference>
<dbReference type="InterPro" id="IPR020904">
    <property type="entry name" value="Sc_DH/Rdtase_CS"/>
</dbReference>
<evidence type="ECO:0000259" key="4">
    <source>
        <dbReference type="SMART" id="SM00822"/>
    </source>
</evidence>
<dbReference type="NCBIfam" id="NF004824">
    <property type="entry name" value="PRK06180.1"/>
    <property type="match status" value="1"/>
</dbReference>
<dbReference type="Pfam" id="PF00106">
    <property type="entry name" value="adh_short"/>
    <property type="match status" value="1"/>
</dbReference>
<proteinExistence type="inferred from homology"/>
<dbReference type="Proteomes" id="UP000672657">
    <property type="component" value="Unassembled WGS sequence"/>
</dbReference>
<sequence length="288" mass="30376">MSNEKKVWLITGASSGFGKALAKAVIAHGDHVVIAARRLEHLMAIARGHEDRVLPLAVDMTDAAARSKAVADTLARFGRIDVLANVAGRGSMGAVEEFSEAELRSQFELNFFATAEMTRAVLPQMRQQGAGHIVTVTSVGGLAAIPGAGPYCASKFALECWSETLAMEAAPLGIRVTIVEPGSFRTGFAGDVNLRPAGRIESYRPVVGPVEDFLEGSAGQEMGDPAKAAAVIVAAVNSDAAPTRLMLGADAYALWDQTIAKRIEDIDAWRERGTNTAFDGVDTRPIGG</sequence>